<evidence type="ECO:0000256" key="5">
    <source>
        <dbReference type="ARBA" id="ARBA00022801"/>
    </source>
</evidence>
<dbReference type="InterPro" id="IPR005900">
    <property type="entry name" value="6-phosphogluconolactonase_DevB"/>
</dbReference>
<dbReference type="WBParaSite" id="L893_g18033.t1">
    <property type="protein sequence ID" value="L893_g18033.t1"/>
    <property type="gene ID" value="L893_g18033"/>
</dbReference>
<name>A0A1I7YMX1_9BILA</name>
<evidence type="ECO:0000256" key="6">
    <source>
        <dbReference type="RuleBase" id="RU365095"/>
    </source>
</evidence>
<dbReference type="PANTHER" id="PTHR11054:SF0">
    <property type="entry name" value="6-PHOSPHOGLUCONOLACTONASE"/>
    <property type="match status" value="1"/>
</dbReference>
<dbReference type="SUPFAM" id="SSF100950">
    <property type="entry name" value="NagB/RpiA/CoA transferase-like"/>
    <property type="match status" value="1"/>
</dbReference>
<keyword evidence="8" id="KW-1185">Reference proteome</keyword>
<dbReference type="PANTHER" id="PTHR11054">
    <property type="entry name" value="6-PHOSPHOGLUCONOLACTONASE"/>
    <property type="match status" value="1"/>
</dbReference>
<dbReference type="Gene3D" id="3.40.50.1360">
    <property type="match status" value="1"/>
</dbReference>
<organism evidence="8 9">
    <name type="scientific">Steinernema glaseri</name>
    <dbReference type="NCBI Taxonomy" id="37863"/>
    <lineage>
        <taxon>Eukaryota</taxon>
        <taxon>Metazoa</taxon>
        <taxon>Ecdysozoa</taxon>
        <taxon>Nematoda</taxon>
        <taxon>Chromadorea</taxon>
        <taxon>Rhabditida</taxon>
        <taxon>Tylenchina</taxon>
        <taxon>Panagrolaimomorpha</taxon>
        <taxon>Strongyloidoidea</taxon>
        <taxon>Steinernematidae</taxon>
        <taxon>Steinernema</taxon>
    </lineage>
</organism>
<dbReference type="GO" id="GO:0005975">
    <property type="term" value="P:carbohydrate metabolic process"/>
    <property type="evidence" value="ECO:0007669"/>
    <property type="project" value="UniProtKB-UniRule"/>
</dbReference>
<accession>A0A1I7YMX1</accession>
<dbReference type="Proteomes" id="UP000095287">
    <property type="component" value="Unplaced"/>
</dbReference>
<comment type="similarity">
    <text evidence="3 6">Belongs to the glucosamine/galactosamine-6-phosphate isomerase family. 6-phosphogluconolactonase subfamily.</text>
</comment>
<dbReference type="EC" id="3.1.1.31" evidence="4 6"/>
<dbReference type="CDD" id="cd01400">
    <property type="entry name" value="6PGL"/>
    <property type="match status" value="1"/>
</dbReference>
<evidence type="ECO:0000256" key="4">
    <source>
        <dbReference type="ARBA" id="ARBA00013198"/>
    </source>
</evidence>
<dbReference type="InterPro" id="IPR039104">
    <property type="entry name" value="6PGL"/>
</dbReference>
<proteinExistence type="inferred from homology"/>
<dbReference type="Pfam" id="PF01182">
    <property type="entry name" value="Glucosamine_iso"/>
    <property type="match status" value="1"/>
</dbReference>
<dbReference type="InterPro" id="IPR037171">
    <property type="entry name" value="NagB/RpiA_transferase-like"/>
</dbReference>
<dbReference type="NCBIfam" id="TIGR01198">
    <property type="entry name" value="pgl"/>
    <property type="match status" value="1"/>
</dbReference>
<dbReference type="FunFam" id="3.40.50.1360:FF:000005">
    <property type="entry name" value="6-phosphogluconolactonase"/>
    <property type="match status" value="1"/>
</dbReference>
<reference evidence="9" key="1">
    <citation type="submission" date="2016-11" db="UniProtKB">
        <authorList>
            <consortium name="WormBaseParasite"/>
        </authorList>
    </citation>
    <scope>IDENTIFICATION</scope>
</reference>
<evidence type="ECO:0000256" key="2">
    <source>
        <dbReference type="ARBA" id="ARBA00004961"/>
    </source>
</evidence>
<comment type="function">
    <text evidence="6">Hydrolysis of 6-phosphogluconolactone to 6-phosphogluconate.</text>
</comment>
<feature type="domain" description="Glucosamine/galactosamine-6-phosphate isomerase" evidence="7">
    <location>
        <begin position="15"/>
        <end position="234"/>
    </location>
</feature>
<dbReference type="InterPro" id="IPR006148">
    <property type="entry name" value="Glc/Gal-6P_isomerase"/>
</dbReference>
<evidence type="ECO:0000256" key="3">
    <source>
        <dbReference type="ARBA" id="ARBA00010662"/>
    </source>
</evidence>
<evidence type="ECO:0000313" key="9">
    <source>
        <dbReference type="WBParaSite" id="L893_g18033.t1"/>
    </source>
</evidence>
<evidence type="ECO:0000313" key="8">
    <source>
        <dbReference type="Proteomes" id="UP000095287"/>
    </source>
</evidence>
<dbReference type="GO" id="GO:0017057">
    <property type="term" value="F:6-phosphogluconolactonase activity"/>
    <property type="evidence" value="ECO:0007669"/>
    <property type="project" value="UniProtKB-UniRule"/>
</dbReference>
<sequence>MDLVPVVVKAMSVDDLHAKFRQFLIREIKTASLAEQNRMIIGVSGGSMPKLVCEVFKTIKEKDVDYPLSKIHLFAVDERLVPTDSDDSNTGAYLRLLPEELKRNFAPFVNHIDAGKCADEYEKVLLSWKPPTDGPWPIFDLLLLGMGPDGHTCSLFPGHPLLQEESLWVAPIEDSPKPPPRRITVTLPVINNAKQVAFIATGAGKEAVVKAVVGDKDLQYPCALVQPVRNPVTWFVDEQSGRLLNSIPISDAGSSH</sequence>
<dbReference type="GO" id="GO:0006098">
    <property type="term" value="P:pentose-phosphate shunt"/>
    <property type="evidence" value="ECO:0007669"/>
    <property type="project" value="UniProtKB-UniPathway"/>
</dbReference>
<evidence type="ECO:0000256" key="1">
    <source>
        <dbReference type="ARBA" id="ARBA00000832"/>
    </source>
</evidence>
<comment type="catalytic activity">
    <reaction evidence="1 6">
        <text>6-phospho-D-glucono-1,5-lactone + H2O = 6-phospho-D-gluconate + H(+)</text>
        <dbReference type="Rhea" id="RHEA:12556"/>
        <dbReference type="ChEBI" id="CHEBI:15377"/>
        <dbReference type="ChEBI" id="CHEBI:15378"/>
        <dbReference type="ChEBI" id="CHEBI:57955"/>
        <dbReference type="ChEBI" id="CHEBI:58759"/>
        <dbReference type="EC" id="3.1.1.31"/>
    </reaction>
</comment>
<protein>
    <recommendedName>
        <fullName evidence="4 6">6-phosphogluconolactonase</fullName>
        <shortName evidence="6">6PGL</shortName>
        <ecNumber evidence="4 6">3.1.1.31</ecNumber>
    </recommendedName>
</protein>
<comment type="pathway">
    <text evidence="2 6">Carbohydrate degradation; pentose phosphate pathway; D-ribulose 5-phosphate from D-glucose 6-phosphate (oxidative stage): step 2/3.</text>
</comment>
<dbReference type="UniPathway" id="UPA00115">
    <property type="reaction ID" value="UER00409"/>
</dbReference>
<keyword evidence="5 6" id="KW-0378">Hydrolase</keyword>
<dbReference type="AlphaFoldDB" id="A0A1I7YMX1"/>
<evidence type="ECO:0000259" key="7">
    <source>
        <dbReference type="Pfam" id="PF01182"/>
    </source>
</evidence>